<feature type="compositionally biased region" description="Acidic residues" evidence="2">
    <location>
        <begin position="150"/>
        <end position="159"/>
    </location>
</feature>
<evidence type="ECO:0000313" key="3">
    <source>
        <dbReference type="EMBL" id="CAE0410095.1"/>
    </source>
</evidence>
<accession>A0A7S3L5C0</accession>
<sequence>MSSGGSPTTTNVTPYAKDENVQREETMASLKKQLALQETLLRVKDERILQLSTDLQKQKDQLRRKQDKLQKQKEEIRVLMARQAEYCGTQKIQLTEGKTSSRVRNKRQTPPQTITYATNVAACPTATHDKDWNVHHLPPASSLDTHGRDDDDDDDDDDDSLRFHPPTSRIMNDTENTTMNNSSSPLLAAVKTKRPREETGNDHEAAPTFPLSIPITIQGKKA</sequence>
<feature type="region of interest" description="Disordered" evidence="2">
    <location>
        <begin position="1"/>
        <end position="23"/>
    </location>
</feature>
<feature type="compositionally biased region" description="Basic and acidic residues" evidence="2">
    <location>
        <begin position="195"/>
        <end position="205"/>
    </location>
</feature>
<evidence type="ECO:0000256" key="2">
    <source>
        <dbReference type="SAM" id="MobiDB-lite"/>
    </source>
</evidence>
<reference evidence="3" key="1">
    <citation type="submission" date="2021-01" db="EMBL/GenBank/DDBJ databases">
        <authorList>
            <person name="Corre E."/>
            <person name="Pelletier E."/>
            <person name="Niang G."/>
            <person name="Scheremetjew M."/>
            <person name="Finn R."/>
            <person name="Kale V."/>
            <person name="Holt S."/>
            <person name="Cochrane G."/>
            <person name="Meng A."/>
            <person name="Brown T."/>
            <person name="Cohen L."/>
        </authorList>
    </citation>
    <scope>NUCLEOTIDE SEQUENCE</scope>
    <source>
        <strain evidence="3">CCMP127</strain>
    </source>
</reference>
<dbReference type="AlphaFoldDB" id="A0A7S3L5C0"/>
<name>A0A7S3L5C0_9STRA</name>
<protein>
    <submittedName>
        <fullName evidence="3">Uncharacterized protein</fullName>
    </submittedName>
</protein>
<feature type="coiled-coil region" evidence="1">
    <location>
        <begin position="48"/>
        <end position="82"/>
    </location>
</feature>
<dbReference type="EMBL" id="HBIM01009018">
    <property type="protein sequence ID" value="CAE0410095.1"/>
    <property type="molecule type" value="Transcribed_RNA"/>
</dbReference>
<gene>
    <name evidence="3" type="ORF">ACOF00016_LOCUS7639</name>
</gene>
<feature type="compositionally biased region" description="Polar residues" evidence="2">
    <location>
        <begin position="1"/>
        <end position="13"/>
    </location>
</feature>
<keyword evidence="1" id="KW-0175">Coiled coil</keyword>
<organism evidence="3">
    <name type="scientific">Amphora coffeiformis</name>
    <dbReference type="NCBI Taxonomy" id="265554"/>
    <lineage>
        <taxon>Eukaryota</taxon>
        <taxon>Sar</taxon>
        <taxon>Stramenopiles</taxon>
        <taxon>Ochrophyta</taxon>
        <taxon>Bacillariophyta</taxon>
        <taxon>Bacillariophyceae</taxon>
        <taxon>Bacillariophycidae</taxon>
        <taxon>Thalassiophysales</taxon>
        <taxon>Catenulaceae</taxon>
        <taxon>Amphora</taxon>
    </lineage>
</organism>
<feature type="region of interest" description="Disordered" evidence="2">
    <location>
        <begin position="129"/>
        <end position="222"/>
    </location>
</feature>
<evidence type="ECO:0000256" key="1">
    <source>
        <dbReference type="SAM" id="Coils"/>
    </source>
</evidence>
<feature type="compositionally biased region" description="Polar residues" evidence="2">
    <location>
        <begin position="169"/>
        <end position="185"/>
    </location>
</feature>
<proteinExistence type="predicted"/>